<evidence type="ECO:0000313" key="3">
    <source>
        <dbReference type="Proteomes" id="UP000297597"/>
    </source>
</evidence>
<dbReference type="InterPro" id="IPR019074">
    <property type="entry name" value="YabQ"/>
</dbReference>
<keyword evidence="1" id="KW-1133">Transmembrane helix</keyword>
<accession>A0A4Y7RVH4</accession>
<organism evidence="2 3">
    <name type="scientific">Pelotomaculum propionicicum</name>
    <dbReference type="NCBI Taxonomy" id="258475"/>
    <lineage>
        <taxon>Bacteria</taxon>
        <taxon>Bacillati</taxon>
        <taxon>Bacillota</taxon>
        <taxon>Clostridia</taxon>
        <taxon>Eubacteriales</taxon>
        <taxon>Desulfotomaculaceae</taxon>
        <taxon>Pelotomaculum</taxon>
    </lineage>
</organism>
<dbReference type="EMBL" id="QFFZ01000008">
    <property type="protein sequence ID" value="TEB12267.1"/>
    <property type="molecule type" value="Genomic_DNA"/>
</dbReference>
<name>A0A4Y7RVH4_9FIRM</name>
<comment type="caution">
    <text evidence="2">The sequence shown here is derived from an EMBL/GenBank/DDBJ whole genome shotgun (WGS) entry which is preliminary data.</text>
</comment>
<protein>
    <recommendedName>
        <fullName evidence="4">Spore cortex biosynthesis protein YabQ</fullName>
    </recommendedName>
</protein>
<keyword evidence="1" id="KW-0472">Membrane</keyword>
<evidence type="ECO:0008006" key="4">
    <source>
        <dbReference type="Google" id="ProtNLM"/>
    </source>
</evidence>
<gene>
    <name evidence="2" type="ORF">Pmgp_01158</name>
</gene>
<reference evidence="2 3" key="1">
    <citation type="journal article" date="2018" name="Environ. Microbiol.">
        <title>Novel energy conservation strategies and behaviour of Pelotomaculum schinkii driving syntrophic propionate catabolism.</title>
        <authorList>
            <person name="Hidalgo-Ahumada C.A.P."/>
            <person name="Nobu M.K."/>
            <person name="Narihiro T."/>
            <person name="Tamaki H."/>
            <person name="Liu W.T."/>
            <person name="Kamagata Y."/>
            <person name="Stams A.J.M."/>
            <person name="Imachi H."/>
            <person name="Sousa D.Z."/>
        </authorList>
    </citation>
    <scope>NUCLEOTIDE SEQUENCE [LARGE SCALE GENOMIC DNA]</scope>
    <source>
        <strain evidence="2 3">MGP</strain>
    </source>
</reference>
<sequence length="172" mass="20394">MITIGIGAAAGFCFDYYRIVRRAFRLKKIGTCIGDALFWLVTTVIVFTALLWGNWGEVRLYVMIGLGLGALLYFNLFSRPASRVIRFKFFMLYKCWTLLKKAISLLYMTVLFPFRLVIYVLSYPFYFVKMLLKKTKSKLSVFFRRFTGGKIERVRRWIKSKLKWPAFRNRKE</sequence>
<feature type="transmembrane region" description="Helical" evidence="1">
    <location>
        <begin position="58"/>
        <end position="77"/>
    </location>
</feature>
<proteinExistence type="predicted"/>
<evidence type="ECO:0000313" key="2">
    <source>
        <dbReference type="EMBL" id="TEB12267.1"/>
    </source>
</evidence>
<dbReference type="Pfam" id="PF09578">
    <property type="entry name" value="Spore_YabQ"/>
    <property type="match status" value="1"/>
</dbReference>
<feature type="transmembrane region" description="Helical" evidence="1">
    <location>
        <begin position="29"/>
        <end position="52"/>
    </location>
</feature>
<dbReference type="NCBIfam" id="TIGR02893">
    <property type="entry name" value="spore_yabQ"/>
    <property type="match status" value="1"/>
</dbReference>
<dbReference type="Proteomes" id="UP000297597">
    <property type="component" value="Unassembled WGS sequence"/>
</dbReference>
<keyword evidence="3" id="KW-1185">Reference proteome</keyword>
<evidence type="ECO:0000256" key="1">
    <source>
        <dbReference type="SAM" id="Phobius"/>
    </source>
</evidence>
<keyword evidence="1" id="KW-0812">Transmembrane</keyword>
<dbReference type="AlphaFoldDB" id="A0A4Y7RVH4"/>